<dbReference type="AlphaFoldDB" id="A0A843VBD9"/>
<dbReference type="EMBL" id="NMUH01001385">
    <property type="protein sequence ID" value="MQL91847.1"/>
    <property type="molecule type" value="Genomic_DNA"/>
</dbReference>
<evidence type="ECO:0000256" key="2">
    <source>
        <dbReference type="ARBA" id="ARBA00022448"/>
    </source>
</evidence>
<comment type="similarity">
    <text evidence="1">Belongs to the plant LTP family. B11E subfamily.</text>
</comment>
<dbReference type="PANTHER" id="PTHR33214">
    <property type="entry name" value="BIFUNCTIONAL INHIBITOR/LIPID-TRANSFER PROTEIN/SEED STORAGE 2S ALBUMIN SUPERFAMILY PROTEIN"/>
    <property type="match status" value="1"/>
</dbReference>
<comment type="caution">
    <text evidence="6">The sequence shown here is derived from an EMBL/GenBank/DDBJ whole genome shotgun (WGS) entry which is preliminary data.</text>
</comment>
<dbReference type="OrthoDB" id="665742at2759"/>
<keyword evidence="3" id="KW-0446">Lipid-binding</keyword>
<dbReference type="SMART" id="SM00499">
    <property type="entry name" value="AAI"/>
    <property type="match status" value="1"/>
</dbReference>
<protein>
    <recommendedName>
        <fullName evidence="5">Bifunctional inhibitor/plant lipid transfer protein/seed storage helical domain-containing protein</fullName>
    </recommendedName>
</protein>
<dbReference type="SUPFAM" id="SSF47699">
    <property type="entry name" value="Bifunctional inhibitor/lipid-transfer protein/seed storage 2S albumin"/>
    <property type="match status" value="1"/>
</dbReference>
<sequence>MMKSCSHFPALLLLLLLVAACCRVPPAESVTCSPYELLPCVGAIMYSVLPSDQCCSTLREQQPCLCQYIRDPTLGSYVNSPNSHRVADACRLPFPRC</sequence>
<dbReference type="InterPro" id="IPR016140">
    <property type="entry name" value="Bifunc_inhib/LTP/seed_store"/>
</dbReference>
<feature type="chain" id="PRO_5032728295" description="Bifunctional inhibitor/plant lipid transfer protein/seed storage helical domain-containing protein" evidence="4">
    <location>
        <begin position="30"/>
        <end position="97"/>
    </location>
</feature>
<keyword evidence="7" id="KW-1185">Reference proteome</keyword>
<dbReference type="PANTHER" id="PTHR33214:SF69">
    <property type="entry name" value="BIFUNCTIONAL INHIBITOR_LIPID-TRANSFER PROTEIN_SEED STORAGE 2S ALBUMIN SUPERFAMILY PROTEIN"/>
    <property type="match status" value="1"/>
</dbReference>
<dbReference type="InterPro" id="IPR033872">
    <property type="entry name" value="nsLTP2"/>
</dbReference>
<proteinExistence type="inferred from homology"/>
<dbReference type="PROSITE" id="PS51257">
    <property type="entry name" value="PROKAR_LIPOPROTEIN"/>
    <property type="match status" value="1"/>
</dbReference>
<evidence type="ECO:0000313" key="6">
    <source>
        <dbReference type="EMBL" id="MQL91847.1"/>
    </source>
</evidence>
<dbReference type="CDD" id="cd01959">
    <property type="entry name" value="nsLTP2"/>
    <property type="match status" value="1"/>
</dbReference>
<dbReference type="GO" id="GO:0006869">
    <property type="term" value="P:lipid transport"/>
    <property type="evidence" value="ECO:0007669"/>
    <property type="project" value="InterPro"/>
</dbReference>
<dbReference type="Proteomes" id="UP000652761">
    <property type="component" value="Unassembled WGS sequence"/>
</dbReference>
<organism evidence="6 7">
    <name type="scientific">Colocasia esculenta</name>
    <name type="common">Wild taro</name>
    <name type="synonym">Arum esculentum</name>
    <dbReference type="NCBI Taxonomy" id="4460"/>
    <lineage>
        <taxon>Eukaryota</taxon>
        <taxon>Viridiplantae</taxon>
        <taxon>Streptophyta</taxon>
        <taxon>Embryophyta</taxon>
        <taxon>Tracheophyta</taxon>
        <taxon>Spermatophyta</taxon>
        <taxon>Magnoliopsida</taxon>
        <taxon>Liliopsida</taxon>
        <taxon>Araceae</taxon>
        <taxon>Aroideae</taxon>
        <taxon>Colocasieae</taxon>
        <taxon>Colocasia</taxon>
    </lineage>
</organism>
<evidence type="ECO:0000313" key="7">
    <source>
        <dbReference type="Proteomes" id="UP000652761"/>
    </source>
</evidence>
<keyword evidence="2" id="KW-0813">Transport</keyword>
<dbReference type="Pfam" id="PF00234">
    <property type="entry name" value="Tryp_alpha_amyl"/>
    <property type="match status" value="1"/>
</dbReference>
<name>A0A843VBD9_COLES</name>
<dbReference type="GO" id="GO:0008289">
    <property type="term" value="F:lipid binding"/>
    <property type="evidence" value="ECO:0007669"/>
    <property type="project" value="UniProtKB-KW"/>
</dbReference>
<evidence type="ECO:0000256" key="3">
    <source>
        <dbReference type="ARBA" id="ARBA00023121"/>
    </source>
</evidence>
<reference evidence="6" key="1">
    <citation type="submission" date="2017-07" db="EMBL/GenBank/DDBJ databases">
        <title>Taro Niue Genome Assembly and Annotation.</title>
        <authorList>
            <person name="Atibalentja N."/>
            <person name="Keating K."/>
            <person name="Fields C.J."/>
        </authorList>
    </citation>
    <scope>NUCLEOTIDE SEQUENCE</scope>
    <source>
        <strain evidence="6">Niue_2</strain>
        <tissue evidence="6">Leaf</tissue>
    </source>
</reference>
<dbReference type="SMR" id="A0A843VBD9"/>
<dbReference type="InterPro" id="IPR036312">
    <property type="entry name" value="Bifun_inhib/LTP/seed_sf"/>
</dbReference>
<evidence type="ECO:0000259" key="5">
    <source>
        <dbReference type="SMART" id="SM00499"/>
    </source>
</evidence>
<dbReference type="Gene3D" id="1.10.110.10">
    <property type="entry name" value="Plant lipid-transfer and hydrophobic proteins"/>
    <property type="match status" value="1"/>
</dbReference>
<evidence type="ECO:0000256" key="1">
    <source>
        <dbReference type="ARBA" id="ARBA00009707"/>
    </source>
</evidence>
<evidence type="ECO:0000256" key="4">
    <source>
        <dbReference type="SAM" id="SignalP"/>
    </source>
</evidence>
<accession>A0A843VBD9</accession>
<gene>
    <name evidence="6" type="ORF">Taro_024463</name>
</gene>
<keyword evidence="4" id="KW-0732">Signal</keyword>
<feature type="domain" description="Bifunctional inhibitor/plant lipid transfer protein/seed storage helical" evidence="5">
    <location>
        <begin position="32"/>
        <end position="97"/>
    </location>
</feature>
<feature type="signal peptide" evidence="4">
    <location>
        <begin position="1"/>
        <end position="29"/>
    </location>
</feature>